<proteinExistence type="predicted"/>
<dbReference type="STRING" id="1454001.AW08_00228"/>
<sequence length="74" mass="7937">MRYVYIGLVVVATAIVLLFKVQNLTAVTVSLLGMSVTIPVFLLVIGIYLLGMLTGSSLLALLRGWIRNARGDSA</sequence>
<dbReference type="EMBL" id="JFAX01000001">
    <property type="protein sequence ID" value="EXI69735.1"/>
    <property type="molecule type" value="Genomic_DNA"/>
</dbReference>
<evidence type="ECO:0008006" key="4">
    <source>
        <dbReference type="Google" id="ProtNLM"/>
    </source>
</evidence>
<protein>
    <recommendedName>
        <fullName evidence="4">Lipopolysaccharide assembly protein A domain-containing protein</fullName>
    </recommendedName>
</protein>
<keyword evidence="3" id="KW-1185">Reference proteome</keyword>
<accession>A0A011NYL8</accession>
<dbReference type="Proteomes" id="UP000020218">
    <property type="component" value="Unassembled WGS sequence"/>
</dbReference>
<keyword evidence="1" id="KW-1133">Transmembrane helix</keyword>
<keyword evidence="1" id="KW-0472">Membrane</keyword>
<evidence type="ECO:0000256" key="1">
    <source>
        <dbReference type="SAM" id="Phobius"/>
    </source>
</evidence>
<dbReference type="PATRIC" id="fig|1454001.3.peg.63"/>
<dbReference type="AlphaFoldDB" id="A0A011NYL8"/>
<reference evidence="2" key="1">
    <citation type="submission" date="2014-02" db="EMBL/GenBank/DDBJ databases">
        <title>Expanding our view of genomic diversity in Candidatus Accumulibacter clades.</title>
        <authorList>
            <person name="Skennerton C.T."/>
            <person name="Barr J.J."/>
            <person name="Slater F.R."/>
            <person name="Bond P.L."/>
            <person name="Tyson G.W."/>
        </authorList>
    </citation>
    <scope>NUCLEOTIDE SEQUENCE [LARGE SCALE GENOMIC DNA]</scope>
</reference>
<gene>
    <name evidence="2" type="ORF">AW08_00228</name>
</gene>
<evidence type="ECO:0000313" key="3">
    <source>
        <dbReference type="Proteomes" id="UP000020218"/>
    </source>
</evidence>
<keyword evidence="1" id="KW-0812">Transmembrane</keyword>
<evidence type="ECO:0000313" key="2">
    <source>
        <dbReference type="EMBL" id="EXI69735.1"/>
    </source>
</evidence>
<name>A0A011NYL8_9PROT</name>
<organism evidence="2 3">
    <name type="scientific">Candidatus Accumulibacter adjunctus</name>
    <dbReference type="NCBI Taxonomy" id="1454001"/>
    <lineage>
        <taxon>Bacteria</taxon>
        <taxon>Pseudomonadati</taxon>
        <taxon>Pseudomonadota</taxon>
        <taxon>Betaproteobacteria</taxon>
        <taxon>Candidatus Accumulibacter</taxon>
    </lineage>
</organism>
<comment type="caution">
    <text evidence="2">The sequence shown here is derived from an EMBL/GenBank/DDBJ whole genome shotgun (WGS) entry which is preliminary data.</text>
</comment>
<feature type="transmembrane region" description="Helical" evidence="1">
    <location>
        <begin position="36"/>
        <end position="62"/>
    </location>
</feature>